<keyword evidence="1" id="KW-0472">Membrane</keyword>
<keyword evidence="1" id="KW-1133">Transmembrane helix</keyword>
<dbReference type="AlphaFoldDB" id="A0A6G7LW68"/>
<accession>A0A6G7LW68</accession>
<name>A0A6G7LW68_9GAMM</name>
<evidence type="ECO:0000313" key="3">
    <source>
        <dbReference type="Proteomes" id="UP000502117"/>
    </source>
</evidence>
<dbReference type="Proteomes" id="UP000502117">
    <property type="component" value="Chromosome"/>
</dbReference>
<evidence type="ECO:0000256" key="1">
    <source>
        <dbReference type="SAM" id="Phobius"/>
    </source>
</evidence>
<sequence length="59" mass="6822">MIRALLIPVFIFSLVKLMLTMVVAYDSVGYFFWVMLVMVLANIYILYLLIFGGKDEVVK</sequence>
<keyword evidence="1" id="KW-0812">Transmembrane</keyword>
<feature type="transmembrane region" description="Helical" evidence="1">
    <location>
        <begin position="30"/>
        <end position="50"/>
    </location>
</feature>
<proteinExistence type="predicted"/>
<dbReference type="RefSeq" id="WP_165565678.1">
    <property type="nucleotide sequence ID" value="NZ_CP045857.1"/>
</dbReference>
<dbReference type="KEGG" id="schk:GII14_18820"/>
<protein>
    <submittedName>
        <fullName evidence="2">Uncharacterized protein</fullName>
    </submittedName>
</protein>
<organism evidence="2 3">
    <name type="scientific">Shewanella chilikensis</name>
    <dbReference type="NCBI Taxonomy" id="558541"/>
    <lineage>
        <taxon>Bacteria</taxon>
        <taxon>Pseudomonadati</taxon>
        <taxon>Pseudomonadota</taxon>
        <taxon>Gammaproteobacteria</taxon>
        <taxon>Alteromonadales</taxon>
        <taxon>Shewanellaceae</taxon>
        <taxon>Shewanella</taxon>
    </lineage>
</organism>
<dbReference type="EMBL" id="CP045857">
    <property type="protein sequence ID" value="QIJ06001.1"/>
    <property type="molecule type" value="Genomic_DNA"/>
</dbReference>
<gene>
    <name evidence="2" type="ORF">GII14_18820</name>
</gene>
<evidence type="ECO:0000313" key="2">
    <source>
        <dbReference type="EMBL" id="QIJ06001.1"/>
    </source>
</evidence>
<reference evidence="2 3" key="1">
    <citation type="submission" date="2019-11" db="EMBL/GenBank/DDBJ databases">
        <title>Complete Genome Sequence of Shewanella chilikensis Strain DC57, Isolated from Corroded Seal Rings at a floating production facility in Australia.</title>
        <authorList>
            <person name="Salgar-Chaparro S.J."/>
            <person name="Castillo-Villamizar G.A."/>
            <person name="Poehlein A."/>
            <person name="Daniel R."/>
            <person name="Machuca L."/>
        </authorList>
    </citation>
    <scope>NUCLEOTIDE SEQUENCE [LARGE SCALE GENOMIC DNA]</scope>
    <source>
        <strain evidence="2 3">DC57</strain>
    </source>
</reference>